<proteinExistence type="predicted"/>
<dbReference type="STRING" id="40998.A0A2P7Z245"/>
<evidence type="ECO:0000313" key="2">
    <source>
        <dbReference type="EMBL" id="PSK42292.1"/>
    </source>
</evidence>
<organism evidence="2 3">
    <name type="scientific">Elsinoe australis</name>
    <dbReference type="NCBI Taxonomy" id="40998"/>
    <lineage>
        <taxon>Eukaryota</taxon>
        <taxon>Fungi</taxon>
        <taxon>Dikarya</taxon>
        <taxon>Ascomycota</taxon>
        <taxon>Pezizomycotina</taxon>
        <taxon>Dothideomycetes</taxon>
        <taxon>Dothideomycetidae</taxon>
        <taxon>Myriangiales</taxon>
        <taxon>Elsinoaceae</taxon>
        <taxon>Elsinoe</taxon>
    </lineage>
</organism>
<evidence type="ECO:0008006" key="4">
    <source>
        <dbReference type="Google" id="ProtNLM"/>
    </source>
</evidence>
<dbReference type="InterPro" id="IPR031563">
    <property type="entry name" value="MOT1/MOT2"/>
</dbReference>
<keyword evidence="1" id="KW-0812">Transmembrane</keyword>
<reference evidence="2 3" key="1">
    <citation type="submission" date="2017-05" db="EMBL/GenBank/DDBJ databases">
        <title>Draft genome sequence of Elsinoe australis.</title>
        <authorList>
            <person name="Cheng Q."/>
        </authorList>
    </citation>
    <scope>NUCLEOTIDE SEQUENCE [LARGE SCALE GENOMIC DNA]</scope>
    <source>
        <strain evidence="2 3">NL1</strain>
    </source>
</reference>
<feature type="transmembrane region" description="Helical" evidence="1">
    <location>
        <begin position="183"/>
        <end position="200"/>
    </location>
</feature>
<feature type="transmembrane region" description="Helical" evidence="1">
    <location>
        <begin position="99"/>
        <end position="119"/>
    </location>
</feature>
<gene>
    <name evidence="2" type="ORF">B9Z65_4206</name>
</gene>
<accession>A0A2P7Z245</accession>
<dbReference type="AlphaFoldDB" id="A0A2P7Z245"/>
<dbReference type="Proteomes" id="UP000243723">
    <property type="component" value="Unassembled WGS sequence"/>
</dbReference>
<feature type="transmembrane region" description="Helical" evidence="1">
    <location>
        <begin position="50"/>
        <end position="72"/>
    </location>
</feature>
<dbReference type="GO" id="GO:0015098">
    <property type="term" value="F:molybdate ion transmembrane transporter activity"/>
    <property type="evidence" value="ECO:0007669"/>
    <property type="project" value="InterPro"/>
</dbReference>
<dbReference type="OrthoDB" id="5402974at2759"/>
<dbReference type="Pfam" id="PF16983">
    <property type="entry name" value="MFS_MOT1"/>
    <property type="match status" value="2"/>
</dbReference>
<keyword evidence="1" id="KW-1133">Transmembrane helix</keyword>
<evidence type="ECO:0000256" key="1">
    <source>
        <dbReference type="SAM" id="Phobius"/>
    </source>
</evidence>
<feature type="transmembrane region" description="Helical" evidence="1">
    <location>
        <begin position="299"/>
        <end position="320"/>
    </location>
</feature>
<dbReference type="PANTHER" id="PTHR31970">
    <property type="match status" value="1"/>
</dbReference>
<evidence type="ECO:0000313" key="3">
    <source>
        <dbReference type="Proteomes" id="UP000243723"/>
    </source>
</evidence>
<feature type="transmembrane region" description="Helical" evidence="1">
    <location>
        <begin position="267"/>
        <end position="287"/>
    </location>
</feature>
<comment type="caution">
    <text evidence="2">The sequence shown here is derived from an EMBL/GenBank/DDBJ whole genome shotgun (WGS) entry which is preliminary data.</text>
</comment>
<keyword evidence="1" id="KW-0472">Membrane</keyword>
<dbReference type="EMBL" id="NHZQ01000335">
    <property type="protein sequence ID" value="PSK42292.1"/>
    <property type="molecule type" value="Genomic_DNA"/>
</dbReference>
<name>A0A2P7Z245_9PEZI</name>
<protein>
    <recommendedName>
        <fullName evidence="4">Molybdate transporter 1</fullName>
    </recommendedName>
</protein>
<keyword evidence="3" id="KW-1185">Reference proteome</keyword>
<sequence>MASITSHLRRVTNHNLNTIRSSPLSELSGSLGDLGTLLPLLLALTLQGSISFSSTLVFSGLANILTGLYYGIPLPVQPMKAIASIAISSSFSRAETASAGLFVASCVLLFSLTGLLTWFTRIVPVPVIRGIQVGAGLSLIISAGTSLLRPLHWLSPPLDNHFLTVLALIFLLLSTLRPRIPTALLLTTLGIILALISLHLKRSPSPSTPWLWHPHTFLPSPDAFRRGALLAGLPQLPLTTLNSLLAVSSLAASLSPPLPSAPSPTSLGYSVALINLIAPWFGAMPVCHGSGGLAAQYRFGARSGASVIVLGAVKLLLGLFVGDRVVPVLERFPRGLLGVMVLAAGVELAKVGRELGDQTGLWEESVEEDGSEERKVGEAEMERRWTVVLVTVAGCLAFKNDAVGFAVGMVWYWGLEGERWWSSRGRGERRPLLGEGSS</sequence>
<dbReference type="PANTHER" id="PTHR31970:SF9">
    <property type="entry name" value="MOLYBDATE TRANSPORTER 2"/>
    <property type="match status" value="1"/>
</dbReference>
<feature type="transmembrane region" description="Helical" evidence="1">
    <location>
        <begin position="131"/>
        <end position="148"/>
    </location>
</feature>
<feature type="transmembrane region" description="Helical" evidence="1">
    <location>
        <begin position="160"/>
        <end position="176"/>
    </location>
</feature>